<dbReference type="EMBL" id="PDUD01000019">
    <property type="protein sequence ID" value="PHN06054.1"/>
    <property type="molecule type" value="Genomic_DNA"/>
</dbReference>
<evidence type="ECO:0000313" key="9">
    <source>
        <dbReference type="Proteomes" id="UP000223913"/>
    </source>
</evidence>
<dbReference type="Proteomes" id="UP000223913">
    <property type="component" value="Unassembled WGS sequence"/>
</dbReference>
<evidence type="ECO:0000256" key="5">
    <source>
        <dbReference type="ARBA" id="ARBA00023002"/>
    </source>
</evidence>
<dbReference type="InterPro" id="IPR011032">
    <property type="entry name" value="GroES-like_sf"/>
</dbReference>
<protein>
    <submittedName>
        <fullName evidence="8">Histidine kinase</fullName>
    </submittedName>
</protein>
<sequence>MQTQAAVTTGDGAFSITTIEVGRPQPHEVLVAVKAAGICHTDWDSIRWGRTMVLGHEGAGVVEAVGEAVTHVKAGDPVLLNWAIPCGDCFQCRHGNYSICEDDHNPHSGSTRWQGKPIDRSFALGTMSGHTIVKKEAVIPIEVPIDFAAAAIVGCGVMTGYGSVVNAAGVRAGSAVVVIGCGGVGLNVIQGSRIAGAEKIIAIDLKPGRLEMARQFGATHLIQAEKTDRDLSGAHTQVKALTEDRGADYAFECTGVPALGATPLLMVRNAGTAIQVSGIEEDLTIDMNLFEWDKVYLNPLYGKCNPTIDFPRLFRLYQKGDLLLDELVTQTYPLDQLEQAFQDMLDGKNAKGVLVF</sequence>
<dbReference type="InterPro" id="IPR013154">
    <property type="entry name" value="ADH-like_N"/>
</dbReference>
<dbReference type="SUPFAM" id="SSF51735">
    <property type="entry name" value="NAD(P)-binding Rossmann-fold domains"/>
    <property type="match status" value="1"/>
</dbReference>
<dbReference type="InterPro" id="IPR036291">
    <property type="entry name" value="NAD(P)-bd_dom_sf"/>
</dbReference>
<proteinExistence type="inferred from homology"/>
<keyword evidence="9" id="KW-1185">Reference proteome</keyword>
<comment type="cofactor">
    <cofactor evidence="1 6">
        <name>Zn(2+)</name>
        <dbReference type="ChEBI" id="CHEBI:29105"/>
    </cofactor>
</comment>
<dbReference type="InterPro" id="IPR002328">
    <property type="entry name" value="ADH_Zn_CS"/>
</dbReference>
<dbReference type="GO" id="GO:0016616">
    <property type="term" value="F:oxidoreductase activity, acting on the CH-OH group of donors, NAD or NADP as acceptor"/>
    <property type="evidence" value="ECO:0007669"/>
    <property type="project" value="UniProtKB-ARBA"/>
</dbReference>
<evidence type="ECO:0000256" key="2">
    <source>
        <dbReference type="ARBA" id="ARBA00008072"/>
    </source>
</evidence>
<dbReference type="Pfam" id="PF00107">
    <property type="entry name" value="ADH_zinc_N"/>
    <property type="match status" value="1"/>
</dbReference>
<keyword evidence="8" id="KW-0418">Kinase</keyword>
<dbReference type="Gene3D" id="3.90.180.10">
    <property type="entry name" value="Medium-chain alcohol dehydrogenases, catalytic domain"/>
    <property type="match status" value="1"/>
</dbReference>
<keyword evidence="3 6" id="KW-0479">Metal-binding</keyword>
<evidence type="ECO:0000259" key="7">
    <source>
        <dbReference type="SMART" id="SM00829"/>
    </source>
</evidence>
<name>A0A2D0NC23_FLAN2</name>
<dbReference type="PANTHER" id="PTHR43350">
    <property type="entry name" value="NAD-DEPENDENT ALCOHOL DEHYDROGENASE"/>
    <property type="match status" value="1"/>
</dbReference>
<gene>
    <name evidence="8" type="ORF">CRP01_13875</name>
</gene>
<dbReference type="PROSITE" id="PS00059">
    <property type="entry name" value="ADH_ZINC"/>
    <property type="match status" value="1"/>
</dbReference>
<evidence type="ECO:0000256" key="3">
    <source>
        <dbReference type="ARBA" id="ARBA00022723"/>
    </source>
</evidence>
<keyword evidence="5" id="KW-0560">Oxidoreductase</keyword>
<organism evidence="8 9">
    <name type="scientific">Flavilitoribacter nigricans (strain ATCC 23147 / DSM 23189 / NBRC 102662 / NCIMB 1420 / SS-2)</name>
    <name type="common">Lewinella nigricans</name>
    <dbReference type="NCBI Taxonomy" id="1122177"/>
    <lineage>
        <taxon>Bacteria</taxon>
        <taxon>Pseudomonadati</taxon>
        <taxon>Bacteroidota</taxon>
        <taxon>Saprospiria</taxon>
        <taxon>Saprospirales</taxon>
        <taxon>Lewinellaceae</taxon>
        <taxon>Flavilitoribacter</taxon>
    </lineage>
</organism>
<dbReference type="OrthoDB" id="9806940at2"/>
<dbReference type="FunFam" id="3.40.50.720:FF:000003">
    <property type="entry name" value="S-(hydroxymethyl)glutathione dehydrogenase"/>
    <property type="match status" value="1"/>
</dbReference>
<dbReference type="InterPro" id="IPR020843">
    <property type="entry name" value="ER"/>
</dbReference>
<dbReference type="GO" id="GO:0008270">
    <property type="term" value="F:zinc ion binding"/>
    <property type="evidence" value="ECO:0007669"/>
    <property type="project" value="InterPro"/>
</dbReference>
<feature type="domain" description="Enoyl reductase (ER)" evidence="7">
    <location>
        <begin position="10"/>
        <end position="354"/>
    </location>
</feature>
<dbReference type="InterPro" id="IPR013149">
    <property type="entry name" value="ADH-like_C"/>
</dbReference>
<keyword evidence="8" id="KW-0808">Transferase</keyword>
<dbReference type="GO" id="GO:0016301">
    <property type="term" value="F:kinase activity"/>
    <property type="evidence" value="ECO:0007669"/>
    <property type="project" value="UniProtKB-KW"/>
</dbReference>
<evidence type="ECO:0000256" key="6">
    <source>
        <dbReference type="RuleBase" id="RU361277"/>
    </source>
</evidence>
<evidence type="ECO:0000256" key="4">
    <source>
        <dbReference type="ARBA" id="ARBA00022833"/>
    </source>
</evidence>
<comment type="similarity">
    <text evidence="2 6">Belongs to the zinc-containing alcohol dehydrogenase family.</text>
</comment>
<reference evidence="8 9" key="1">
    <citation type="submission" date="2017-10" db="EMBL/GenBank/DDBJ databases">
        <title>The draft genome sequence of Lewinella nigricans NBRC 102662.</title>
        <authorList>
            <person name="Wang K."/>
        </authorList>
    </citation>
    <scope>NUCLEOTIDE SEQUENCE [LARGE SCALE GENOMIC DNA]</scope>
    <source>
        <strain evidence="8 9">NBRC 102662</strain>
    </source>
</reference>
<dbReference type="SMART" id="SM00829">
    <property type="entry name" value="PKS_ER"/>
    <property type="match status" value="1"/>
</dbReference>
<keyword evidence="4 6" id="KW-0862">Zinc</keyword>
<dbReference type="AlphaFoldDB" id="A0A2D0NC23"/>
<comment type="caution">
    <text evidence="8">The sequence shown here is derived from an EMBL/GenBank/DDBJ whole genome shotgun (WGS) entry which is preliminary data.</text>
</comment>
<evidence type="ECO:0000313" key="8">
    <source>
        <dbReference type="EMBL" id="PHN06054.1"/>
    </source>
</evidence>
<dbReference type="RefSeq" id="WP_099150647.1">
    <property type="nucleotide sequence ID" value="NZ_PDUD01000019.1"/>
</dbReference>
<dbReference type="SUPFAM" id="SSF50129">
    <property type="entry name" value="GroES-like"/>
    <property type="match status" value="2"/>
</dbReference>
<dbReference type="Gene3D" id="3.40.50.720">
    <property type="entry name" value="NAD(P)-binding Rossmann-like Domain"/>
    <property type="match status" value="1"/>
</dbReference>
<accession>A0A2D0NC23</accession>
<dbReference type="PANTHER" id="PTHR43350:SF21">
    <property type="entry name" value="S-NITROSOMYCOTHIOL REDUCTASE MSCR"/>
    <property type="match status" value="1"/>
</dbReference>
<evidence type="ECO:0000256" key="1">
    <source>
        <dbReference type="ARBA" id="ARBA00001947"/>
    </source>
</evidence>
<dbReference type="Pfam" id="PF08240">
    <property type="entry name" value="ADH_N"/>
    <property type="match status" value="1"/>
</dbReference>